<protein>
    <submittedName>
        <fullName evidence="3">Uncharacterized protein</fullName>
    </submittedName>
</protein>
<name>A0A918XB70_9ACTN</name>
<feature type="region of interest" description="Disordered" evidence="1">
    <location>
        <begin position="1"/>
        <end position="52"/>
    </location>
</feature>
<feature type="transmembrane region" description="Helical" evidence="2">
    <location>
        <begin position="54"/>
        <end position="81"/>
    </location>
</feature>
<dbReference type="AlphaFoldDB" id="A0A918XB70"/>
<evidence type="ECO:0000256" key="2">
    <source>
        <dbReference type="SAM" id="Phobius"/>
    </source>
</evidence>
<reference evidence="3 4" key="1">
    <citation type="journal article" date="2014" name="Int. J. Syst. Evol. Microbiol.">
        <title>Complete genome sequence of Corynebacterium casei LMG S-19264T (=DSM 44701T), isolated from a smear-ripened cheese.</title>
        <authorList>
            <consortium name="US DOE Joint Genome Institute (JGI-PGF)"/>
            <person name="Walter F."/>
            <person name="Albersmeier A."/>
            <person name="Kalinowski J."/>
            <person name="Ruckert C."/>
        </authorList>
    </citation>
    <scope>NUCLEOTIDE SEQUENCE [LARGE SCALE GENOMIC DNA]</scope>
    <source>
        <strain evidence="3 4">KCTC 19473</strain>
    </source>
</reference>
<proteinExistence type="predicted"/>
<evidence type="ECO:0000313" key="4">
    <source>
        <dbReference type="Proteomes" id="UP000654947"/>
    </source>
</evidence>
<accession>A0A918XB70</accession>
<keyword evidence="2" id="KW-1133">Transmembrane helix</keyword>
<evidence type="ECO:0000256" key="1">
    <source>
        <dbReference type="SAM" id="MobiDB-lite"/>
    </source>
</evidence>
<keyword evidence="4" id="KW-1185">Reference proteome</keyword>
<dbReference type="Proteomes" id="UP000654947">
    <property type="component" value="Unassembled WGS sequence"/>
</dbReference>
<keyword evidence="2" id="KW-0472">Membrane</keyword>
<dbReference type="EMBL" id="BMXL01000007">
    <property type="protein sequence ID" value="GHD23747.1"/>
    <property type="molecule type" value="Genomic_DNA"/>
</dbReference>
<organism evidence="3 4">
    <name type="scientific">Nocardiopsis kunsanensis</name>
    <dbReference type="NCBI Taxonomy" id="141693"/>
    <lineage>
        <taxon>Bacteria</taxon>
        <taxon>Bacillati</taxon>
        <taxon>Actinomycetota</taxon>
        <taxon>Actinomycetes</taxon>
        <taxon>Streptosporangiales</taxon>
        <taxon>Nocardiopsidaceae</taxon>
        <taxon>Nocardiopsis</taxon>
    </lineage>
</organism>
<sequence>MRLWRGTGPASGVPVDREPGRMNQEPSQEPSSDRPASLEGGGPTPRGGPRAAPWLWVSLGCGGLLVIGLGLAALVAFVFAAPEAADDERSRLQDGGVVRNLPE</sequence>
<gene>
    <name evidence="3" type="ORF">GCM10007147_19360</name>
</gene>
<keyword evidence="2" id="KW-0812">Transmembrane</keyword>
<evidence type="ECO:0000313" key="3">
    <source>
        <dbReference type="EMBL" id="GHD23747.1"/>
    </source>
</evidence>
<comment type="caution">
    <text evidence="3">The sequence shown here is derived from an EMBL/GenBank/DDBJ whole genome shotgun (WGS) entry which is preliminary data.</text>
</comment>